<accession>A0ABU0DQF7</accession>
<protein>
    <submittedName>
        <fullName evidence="11">Small conductance mechanosensitive channel</fullName>
    </submittedName>
</protein>
<dbReference type="Gene3D" id="3.30.70.100">
    <property type="match status" value="1"/>
</dbReference>
<dbReference type="Pfam" id="PF00924">
    <property type="entry name" value="MS_channel_2nd"/>
    <property type="match status" value="1"/>
</dbReference>
<evidence type="ECO:0000256" key="7">
    <source>
        <dbReference type="SAM" id="Phobius"/>
    </source>
</evidence>
<feature type="domain" description="Mechanosensitive ion channel MscS C-terminal" evidence="9">
    <location>
        <begin position="179"/>
        <end position="261"/>
    </location>
</feature>
<dbReference type="InterPro" id="IPR011066">
    <property type="entry name" value="MscS_channel_C_sf"/>
</dbReference>
<dbReference type="InterPro" id="IPR010920">
    <property type="entry name" value="LSM_dom_sf"/>
</dbReference>
<gene>
    <name evidence="11" type="ORF">J2R98_000243</name>
</gene>
<comment type="subcellular location">
    <subcellularLocation>
        <location evidence="1">Cell membrane</location>
        <topology evidence="1">Multi-pass membrane protein</topology>
    </subcellularLocation>
</comment>
<dbReference type="InterPro" id="IPR006685">
    <property type="entry name" value="MscS_channel_2nd"/>
</dbReference>
<dbReference type="InterPro" id="IPR023408">
    <property type="entry name" value="MscS_beta-dom_sf"/>
</dbReference>
<dbReference type="Gene3D" id="1.10.287.1260">
    <property type="match status" value="1"/>
</dbReference>
<keyword evidence="5 7" id="KW-1133">Transmembrane helix</keyword>
<keyword evidence="6 7" id="KW-0472">Membrane</keyword>
<dbReference type="SUPFAM" id="SSF82689">
    <property type="entry name" value="Mechanosensitive channel protein MscS (YggB), C-terminal domain"/>
    <property type="match status" value="1"/>
</dbReference>
<dbReference type="SUPFAM" id="SSF50182">
    <property type="entry name" value="Sm-like ribonucleoproteins"/>
    <property type="match status" value="1"/>
</dbReference>
<dbReference type="Pfam" id="PF21088">
    <property type="entry name" value="MS_channel_1st"/>
    <property type="match status" value="1"/>
</dbReference>
<dbReference type="SUPFAM" id="SSF82861">
    <property type="entry name" value="Mechanosensitive channel protein MscS (YggB), transmembrane region"/>
    <property type="match status" value="1"/>
</dbReference>
<dbReference type="InterPro" id="IPR049142">
    <property type="entry name" value="MS_channel_1st"/>
</dbReference>
<keyword evidence="12" id="KW-1185">Reference proteome</keyword>
<keyword evidence="3" id="KW-1003">Cell membrane</keyword>
<feature type="domain" description="Mechanosensitive ion channel transmembrane helices 2/3" evidence="10">
    <location>
        <begin position="65"/>
        <end position="106"/>
    </location>
</feature>
<organism evidence="11 12">
    <name type="scientific">Alkalibacillus filiformis</name>
    <dbReference type="NCBI Taxonomy" id="200990"/>
    <lineage>
        <taxon>Bacteria</taxon>
        <taxon>Bacillati</taxon>
        <taxon>Bacillota</taxon>
        <taxon>Bacilli</taxon>
        <taxon>Bacillales</taxon>
        <taxon>Bacillaceae</taxon>
        <taxon>Alkalibacillus</taxon>
    </lineage>
</organism>
<evidence type="ECO:0000256" key="4">
    <source>
        <dbReference type="ARBA" id="ARBA00022692"/>
    </source>
</evidence>
<dbReference type="EMBL" id="JAUSUP010000001">
    <property type="protein sequence ID" value="MDQ0350440.1"/>
    <property type="molecule type" value="Genomic_DNA"/>
</dbReference>
<comment type="caution">
    <text evidence="11">The sequence shown here is derived from an EMBL/GenBank/DDBJ whole genome shotgun (WGS) entry which is preliminary data.</text>
</comment>
<dbReference type="PANTHER" id="PTHR30460:SF0">
    <property type="entry name" value="MODERATE CONDUCTANCE MECHANOSENSITIVE CHANNEL YBIO"/>
    <property type="match status" value="1"/>
</dbReference>
<keyword evidence="4 7" id="KW-0812">Transmembrane</keyword>
<evidence type="ECO:0000259" key="10">
    <source>
        <dbReference type="Pfam" id="PF21088"/>
    </source>
</evidence>
<reference evidence="11 12" key="1">
    <citation type="submission" date="2023-07" db="EMBL/GenBank/DDBJ databases">
        <title>Genomic Encyclopedia of Type Strains, Phase IV (KMG-IV): sequencing the most valuable type-strain genomes for metagenomic binning, comparative biology and taxonomic classification.</title>
        <authorList>
            <person name="Goeker M."/>
        </authorList>
    </citation>
    <scope>NUCLEOTIDE SEQUENCE [LARGE SCALE GENOMIC DNA]</scope>
    <source>
        <strain evidence="11 12">DSM 15448</strain>
    </source>
</reference>
<dbReference type="InterPro" id="IPR011014">
    <property type="entry name" value="MscS_channel_TM-2"/>
</dbReference>
<feature type="transmembrane region" description="Helical" evidence="7">
    <location>
        <begin position="62"/>
        <end position="85"/>
    </location>
</feature>
<feature type="domain" description="Mechanosensitive ion channel MscS" evidence="8">
    <location>
        <begin position="108"/>
        <end position="172"/>
    </location>
</feature>
<evidence type="ECO:0000259" key="8">
    <source>
        <dbReference type="Pfam" id="PF00924"/>
    </source>
</evidence>
<dbReference type="Proteomes" id="UP001236723">
    <property type="component" value="Unassembled WGS sequence"/>
</dbReference>
<evidence type="ECO:0000256" key="5">
    <source>
        <dbReference type="ARBA" id="ARBA00022989"/>
    </source>
</evidence>
<evidence type="ECO:0000313" key="11">
    <source>
        <dbReference type="EMBL" id="MDQ0350440.1"/>
    </source>
</evidence>
<proteinExistence type="inferred from homology"/>
<name>A0ABU0DQF7_9BACI</name>
<evidence type="ECO:0000256" key="2">
    <source>
        <dbReference type="ARBA" id="ARBA00008017"/>
    </source>
</evidence>
<sequence length="274" mass="30072">MDLINWDNLIDSAMTIGGQLLLLIIVYLIVAPLGKKAVTSGVEQTAKRQKLSEGRTKTLQNLLVNVFTYVLLFFFIVTFLGILGIPLGPILAGAGIVGLAIGFGAQGLVTDVVTGFFILVEKQIDVDDYVTAGGHDGIVEELGLRTTKLRGFDGTLHYIPNRNIQVVNNHTRGNMRALVDMNIGYSENIDEAIRVLQNVCDQFTGDERLKAGPDVVGVQSFGSSEVVLRVIAQTEKMEQWGVERDLRKAMKESLDEAGIEIPFPHHVVLNRNEQ</sequence>
<evidence type="ECO:0000259" key="9">
    <source>
        <dbReference type="Pfam" id="PF21082"/>
    </source>
</evidence>
<evidence type="ECO:0000256" key="3">
    <source>
        <dbReference type="ARBA" id="ARBA00022475"/>
    </source>
</evidence>
<feature type="transmembrane region" description="Helical" evidence="7">
    <location>
        <begin position="91"/>
        <end position="120"/>
    </location>
</feature>
<dbReference type="Pfam" id="PF21082">
    <property type="entry name" value="MS_channel_3rd"/>
    <property type="match status" value="1"/>
</dbReference>
<dbReference type="InterPro" id="IPR045276">
    <property type="entry name" value="YbiO_bact"/>
</dbReference>
<evidence type="ECO:0000313" key="12">
    <source>
        <dbReference type="Proteomes" id="UP001236723"/>
    </source>
</evidence>
<dbReference type="PANTHER" id="PTHR30460">
    <property type="entry name" value="MODERATE CONDUCTANCE MECHANOSENSITIVE CHANNEL YBIO"/>
    <property type="match status" value="1"/>
</dbReference>
<feature type="transmembrane region" description="Helical" evidence="7">
    <location>
        <begin position="12"/>
        <end position="30"/>
    </location>
</feature>
<evidence type="ECO:0000256" key="1">
    <source>
        <dbReference type="ARBA" id="ARBA00004651"/>
    </source>
</evidence>
<dbReference type="Gene3D" id="2.30.30.60">
    <property type="match status" value="1"/>
</dbReference>
<evidence type="ECO:0000256" key="6">
    <source>
        <dbReference type="ARBA" id="ARBA00023136"/>
    </source>
</evidence>
<dbReference type="RefSeq" id="WP_307065294.1">
    <property type="nucleotide sequence ID" value="NZ_JAUSUP010000001.1"/>
</dbReference>
<dbReference type="InterPro" id="IPR049278">
    <property type="entry name" value="MS_channel_C"/>
</dbReference>
<comment type="similarity">
    <text evidence="2">Belongs to the MscS (TC 1.A.23) family.</text>
</comment>